<dbReference type="InterPro" id="IPR008266">
    <property type="entry name" value="Tyr_kinase_AS"/>
</dbReference>
<keyword evidence="3" id="KW-0547">Nucleotide-binding</keyword>
<evidence type="ECO:0000256" key="5">
    <source>
        <dbReference type="ARBA" id="ARBA00022840"/>
    </source>
</evidence>
<dbReference type="Proteomes" id="UP001347796">
    <property type="component" value="Unassembled WGS sequence"/>
</dbReference>
<dbReference type="EMBL" id="JAZGQO010000018">
    <property type="protein sequence ID" value="KAK6167204.1"/>
    <property type="molecule type" value="Genomic_DNA"/>
</dbReference>
<dbReference type="PROSITE" id="PS00109">
    <property type="entry name" value="PROTEIN_KINASE_TYR"/>
    <property type="match status" value="1"/>
</dbReference>
<evidence type="ECO:0000256" key="2">
    <source>
        <dbReference type="ARBA" id="ARBA00022679"/>
    </source>
</evidence>
<feature type="compositionally biased region" description="Basic and acidic residues" evidence="6">
    <location>
        <begin position="12"/>
        <end position="31"/>
    </location>
</feature>
<dbReference type="AlphaFoldDB" id="A0AAN8GIL3"/>
<sequence length="420" mass="48126">MSHNTRSKKRKMTEPHGDNCKVNEEEGKPSDPKNTCVCIASASGDNSNDSNHQYVAILYDLLEKNENSTVLHTQSCDMGDLWTNAYPIPLSKHSFKPIRTGNSFYDKFIPDLQEIGYHPLQLVAKGRSGVIILAQDLNNGTFGFRSNEYKPVVLKLFSGRKKKSKIPGDDFITEETAIHQSLDHPNVVSVINHICFHDRKGIVLEYCHSGNLEQFLRAQDARFVTEIIAQRYFKQLMDALEYIHICGICHRDICTHNILITSNNLLKLTDFGHALRYMSGDPMVKDNCGTLGFQAPEIVCRIPYNPRLIDMFSLGSVLYTMVIGHLPFGRIRTPEMARNLKRLEFPKESVLFLSNGIKELLLGLLAYIPESRFSLNRTKHCDWFHKKTERVQIGNFYLVRQPKKIFEGDRERELKCLYDI</sequence>
<protein>
    <recommendedName>
        <fullName evidence="7">Protein kinase domain-containing protein</fullName>
    </recommendedName>
</protein>
<dbReference type="InterPro" id="IPR000719">
    <property type="entry name" value="Prot_kinase_dom"/>
</dbReference>
<proteinExistence type="predicted"/>
<evidence type="ECO:0000259" key="7">
    <source>
        <dbReference type="PROSITE" id="PS50011"/>
    </source>
</evidence>
<keyword evidence="2" id="KW-0808">Transferase</keyword>
<comment type="caution">
    <text evidence="8">The sequence shown here is derived from an EMBL/GenBank/DDBJ whole genome shotgun (WGS) entry which is preliminary data.</text>
</comment>
<keyword evidence="5" id="KW-0067">ATP-binding</keyword>
<dbReference type="PANTHER" id="PTHR24345">
    <property type="entry name" value="SERINE/THREONINE-PROTEIN KINASE PLK"/>
    <property type="match status" value="1"/>
</dbReference>
<feature type="region of interest" description="Disordered" evidence="6">
    <location>
        <begin position="1"/>
        <end position="33"/>
    </location>
</feature>
<dbReference type="GO" id="GO:0004674">
    <property type="term" value="F:protein serine/threonine kinase activity"/>
    <property type="evidence" value="ECO:0007669"/>
    <property type="project" value="UniProtKB-KW"/>
</dbReference>
<dbReference type="Gene3D" id="1.10.510.10">
    <property type="entry name" value="Transferase(Phosphotransferase) domain 1"/>
    <property type="match status" value="1"/>
</dbReference>
<dbReference type="InterPro" id="IPR011009">
    <property type="entry name" value="Kinase-like_dom_sf"/>
</dbReference>
<feature type="compositionally biased region" description="Basic residues" evidence="6">
    <location>
        <begin position="1"/>
        <end position="11"/>
    </location>
</feature>
<evidence type="ECO:0000256" key="3">
    <source>
        <dbReference type="ARBA" id="ARBA00022741"/>
    </source>
</evidence>
<dbReference type="PANTHER" id="PTHR24345:SF0">
    <property type="entry name" value="CELL CYCLE SERINE_THREONINE-PROTEIN KINASE CDC5_MSD2"/>
    <property type="match status" value="1"/>
</dbReference>
<accession>A0AAN8GIL3</accession>
<dbReference type="GO" id="GO:0005524">
    <property type="term" value="F:ATP binding"/>
    <property type="evidence" value="ECO:0007669"/>
    <property type="project" value="UniProtKB-KW"/>
</dbReference>
<dbReference type="PROSITE" id="PS50011">
    <property type="entry name" value="PROTEIN_KINASE_DOM"/>
    <property type="match status" value="1"/>
</dbReference>
<evidence type="ECO:0000256" key="1">
    <source>
        <dbReference type="ARBA" id="ARBA00022527"/>
    </source>
</evidence>
<evidence type="ECO:0000313" key="8">
    <source>
        <dbReference type="EMBL" id="KAK6167204.1"/>
    </source>
</evidence>
<keyword evidence="1" id="KW-0723">Serine/threonine-protein kinase</keyword>
<name>A0AAN8GIL3_PATCE</name>
<organism evidence="8 9">
    <name type="scientific">Patella caerulea</name>
    <name type="common">Rayed Mediterranean limpet</name>
    <dbReference type="NCBI Taxonomy" id="87958"/>
    <lineage>
        <taxon>Eukaryota</taxon>
        <taxon>Metazoa</taxon>
        <taxon>Spiralia</taxon>
        <taxon>Lophotrochozoa</taxon>
        <taxon>Mollusca</taxon>
        <taxon>Gastropoda</taxon>
        <taxon>Patellogastropoda</taxon>
        <taxon>Patelloidea</taxon>
        <taxon>Patellidae</taxon>
        <taxon>Patella</taxon>
    </lineage>
</organism>
<keyword evidence="9" id="KW-1185">Reference proteome</keyword>
<reference evidence="8 9" key="1">
    <citation type="submission" date="2024-01" db="EMBL/GenBank/DDBJ databases">
        <title>The genome of the rayed Mediterranean limpet Patella caerulea (Linnaeus, 1758).</title>
        <authorList>
            <person name="Anh-Thu Weber A."/>
            <person name="Halstead-Nussloch G."/>
        </authorList>
    </citation>
    <scope>NUCLEOTIDE SEQUENCE [LARGE SCALE GENOMIC DNA]</scope>
    <source>
        <strain evidence="8">AATW-2023a</strain>
        <tissue evidence="8">Whole specimen</tissue>
    </source>
</reference>
<feature type="domain" description="Protein kinase" evidence="7">
    <location>
        <begin position="117"/>
        <end position="384"/>
    </location>
</feature>
<keyword evidence="4" id="KW-0418">Kinase</keyword>
<dbReference type="Pfam" id="PF00069">
    <property type="entry name" value="Pkinase"/>
    <property type="match status" value="1"/>
</dbReference>
<gene>
    <name evidence="8" type="ORF">SNE40_021295</name>
</gene>
<dbReference type="GO" id="GO:0005634">
    <property type="term" value="C:nucleus"/>
    <property type="evidence" value="ECO:0007669"/>
    <property type="project" value="TreeGrafter"/>
</dbReference>
<evidence type="ECO:0000256" key="4">
    <source>
        <dbReference type="ARBA" id="ARBA00022777"/>
    </source>
</evidence>
<evidence type="ECO:0000256" key="6">
    <source>
        <dbReference type="SAM" id="MobiDB-lite"/>
    </source>
</evidence>
<evidence type="ECO:0000313" key="9">
    <source>
        <dbReference type="Proteomes" id="UP001347796"/>
    </source>
</evidence>
<dbReference type="SUPFAM" id="SSF56112">
    <property type="entry name" value="Protein kinase-like (PK-like)"/>
    <property type="match status" value="1"/>
</dbReference>